<dbReference type="EMBL" id="QUSM01000010">
    <property type="protein sequence ID" value="RGD72853.1"/>
    <property type="molecule type" value="Genomic_DNA"/>
</dbReference>
<dbReference type="SUPFAM" id="SSF55315">
    <property type="entry name" value="L30e-like"/>
    <property type="match status" value="1"/>
</dbReference>
<dbReference type="InterPro" id="IPR004038">
    <property type="entry name" value="Ribosomal_eL8/eL30/eS12/Gad45"/>
</dbReference>
<protein>
    <submittedName>
        <fullName evidence="2">50S ribosomal protein L7</fullName>
    </submittedName>
</protein>
<feature type="domain" description="Ribosomal protein eL8/eL30/eS12/Gadd45" evidence="1">
    <location>
        <begin position="9"/>
        <end position="82"/>
    </location>
</feature>
<dbReference type="GeneID" id="97999309"/>
<gene>
    <name evidence="2" type="ORF">DW687_12015</name>
</gene>
<proteinExistence type="predicted"/>
<keyword evidence="2" id="KW-0689">Ribosomal protein</keyword>
<organism evidence="2 3">
    <name type="scientific">Anaerofustis stercorihominis</name>
    <dbReference type="NCBI Taxonomy" id="214853"/>
    <lineage>
        <taxon>Bacteria</taxon>
        <taxon>Bacillati</taxon>
        <taxon>Bacillota</taxon>
        <taxon>Clostridia</taxon>
        <taxon>Eubacteriales</taxon>
        <taxon>Eubacteriaceae</taxon>
        <taxon>Anaerofustis</taxon>
    </lineage>
</organism>
<evidence type="ECO:0000313" key="2">
    <source>
        <dbReference type="EMBL" id="RGD72853.1"/>
    </source>
</evidence>
<dbReference type="InterPro" id="IPR029064">
    <property type="entry name" value="Ribosomal_eL30-like_sf"/>
</dbReference>
<dbReference type="GO" id="GO:0005840">
    <property type="term" value="C:ribosome"/>
    <property type="evidence" value="ECO:0007669"/>
    <property type="project" value="UniProtKB-KW"/>
</dbReference>
<accession>A0A3E3DUF7</accession>
<dbReference type="Gene3D" id="3.30.1330.30">
    <property type="match status" value="1"/>
</dbReference>
<comment type="caution">
    <text evidence="2">The sequence shown here is derived from an EMBL/GenBank/DDBJ whole genome shotgun (WGS) entry which is preliminary data.</text>
</comment>
<dbReference type="Pfam" id="PF01248">
    <property type="entry name" value="Ribosomal_L7Ae"/>
    <property type="match status" value="1"/>
</dbReference>
<evidence type="ECO:0000313" key="3">
    <source>
        <dbReference type="Proteomes" id="UP000261212"/>
    </source>
</evidence>
<reference evidence="2 3" key="1">
    <citation type="submission" date="2018-08" db="EMBL/GenBank/DDBJ databases">
        <title>A genome reference for cultivated species of the human gut microbiota.</title>
        <authorList>
            <person name="Zou Y."/>
            <person name="Xue W."/>
            <person name="Luo G."/>
        </authorList>
    </citation>
    <scope>NUCLEOTIDE SEQUENCE [LARGE SCALE GENOMIC DNA]</scope>
    <source>
        <strain evidence="2 3">AM25-6</strain>
    </source>
</reference>
<evidence type="ECO:0000259" key="1">
    <source>
        <dbReference type="Pfam" id="PF01248"/>
    </source>
</evidence>
<name>A0A3E3DUF7_9FIRM</name>
<sequence>MLDEISKSQHVVGTKQTLKAVEQNNALKVFLAKDTDEAIREKIVKICNKNHVAIEEVDRKEELGKACNISLDAAVACILKNEEGGIRFNANS</sequence>
<dbReference type="Proteomes" id="UP000261212">
    <property type="component" value="Unassembled WGS sequence"/>
</dbReference>
<dbReference type="AlphaFoldDB" id="A0A3E3DUF7"/>
<dbReference type="RefSeq" id="WP_007048809.1">
    <property type="nucleotide sequence ID" value="NZ_CABKNJ010000005.1"/>
</dbReference>
<keyword evidence="2" id="KW-0687">Ribonucleoprotein</keyword>